<dbReference type="EMBL" id="SKBQ01000006">
    <property type="protein sequence ID" value="TPX09093.1"/>
    <property type="molecule type" value="Genomic_DNA"/>
</dbReference>
<evidence type="ECO:0000313" key="3">
    <source>
        <dbReference type="EMBL" id="TPX09093.1"/>
    </source>
</evidence>
<feature type="domain" description="Globin-sensor" evidence="2">
    <location>
        <begin position="21"/>
        <end position="199"/>
    </location>
</feature>
<feature type="compositionally biased region" description="Basic and acidic residues" evidence="1">
    <location>
        <begin position="570"/>
        <end position="585"/>
    </location>
</feature>
<dbReference type="GeneID" id="41969000"/>
<evidence type="ECO:0000259" key="2">
    <source>
        <dbReference type="Pfam" id="PF11563"/>
    </source>
</evidence>
<dbReference type="Gene3D" id="1.10.490.10">
    <property type="entry name" value="Globins"/>
    <property type="match status" value="1"/>
</dbReference>
<dbReference type="InterPro" id="IPR012292">
    <property type="entry name" value="Globin/Proto"/>
</dbReference>
<dbReference type="GO" id="GO:0020037">
    <property type="term" value="F:heme binding"/>
    <property type="evidence" value="ECO:0007669"/>
    <property type="project" value="InterPro"/>
</dbReference>
<dbReference type="OrthoDB" id="10027058at2759"/>
<protein>
    <recommendedName>
        <fullName evidence="2">Globin-sensor domain-containing protein</fullName>
    </recommendedName>
</protein>
<keyword evidence="5" id="KW-1185">Reference proteome</keyword>
<dbReference type="Pfam" id="PF11563">
    <property type="entry name" value="Protoglobin"/>
    <property type="match status" value="1"/>
</dbReference>
<dbReference type="InterPro" id="IPR044398">
    <property type="entry name" value="Globin-sensor_dom"/>
</dbReference>
<dbReference type="PANTHER" id="PTHR42071">
    <property type="entry name" value="PROTOGLOBIN DOMAIN-CONTAINING PROTEIN"/>
    <property type="match status" value="1"/>
</dbReference>
<proteinExistence type="predicted"/>
<comment type="caution">
    <text evidence="4">The sequence shown here is derived from an EMBL/GenBank/DDBJ whole genome shotgun (WGS) entry which is preliminary data.</text>
</comment>
<feature type="compositionally biased region" description="Low complexity" evidence="1">
    <location>
        <begin position="236"/>
        <end position="264"/>
    </location>
</feature>
<reference evidence="4 5" key="1">
    <citation type="submission" date="2019-06" db="EMBL/GenBank/DDBJ databases">
        <title>Draft genome sequence of the filamentous fungus Phialemoniopsis curvata isolated from diesel fuel.</title>
        <authorList>
            <person name="Varaljay V.A."/>
            <person name="Lyon W.J."/>
            <person name="Crouch A.L."/>
            <person name="Drake C.E."/>
            <person name="Hollomon J.M."/>
            <person name="Nadeau L.J."/>
            <person name="Nunn H.S."/>
            <person name="Stevenson B.S."/>
            <person name="Bojanowski C.L."/>
            <person name="Crookes-Goodson W.J."/>
        </authorList>
    </citation>
    <scope>NUCLEOTIDE SEQUENCE [LARGE SCALE GENOMIC DNA]</scope>
    <source>
        <strain evidence="4 5">D216</strain>
    </source>
</reference>
<name>A0A507ARP1_9PEZI</name>
<feature type="region of interest" description="Disordered" evidence="1">
    <location>
        <begin position="220"/>
        <end position="272"/>
    </location>
</feature>
<feature type="compositionally biased region" description="Polar residues" evidence="1">
    <location>
        <begin position="313"/>
        <end position="326"/>
    </location>
</feature>
<dbReference type="AlphaFoldDB" id="A0A507ARP1"/>
<accession>A0A507ARP1</accession>
<gene>
    <name evidence="3" type="ORF">E0L32_001553</name>
    <name evidence="4" type="ORF">E0L32_001644</name>
</gene>
<dbReference type="GO" id="GO:0019825">
    <property type="term" value="F:oxygen binding"/>
    <property type="evidence" value="ECO:0007669"/>
    <property type="project" value="InterPro"/>
</dbReference>
<feature type="region of interest" description="Disordered" evidence="1">
    <location>
        <begin position="310"/>
        <end position="358"/>
    </location>
</feature>
<organism evidence="4 5">
    <name type="scientific">Thyridium curvatum</name>
    <dbReference type="NCBI Taxonomy" id="1093900"/>
    <lineage>
        <taxon>Eukaryota</taxon>
        <taxon>Fungi</taxon>
        <taxon>Dikarya</taxon>
        <taxon>Ascomycota</taxon>
        <taxon>Pezizomycotina</taxon>
        <taxon>Sordariomycetes</taxon>
        <taxon>Sordariomycetidae</taxon>
        <taxon>Thyridiales</taxon>
        <taxon>Thyridiaceae</taxon>
        <taxon>Thyridium</taxon>
    </lineage>
</organism>
<dbReference type="Proteomes" id="UP000319257">
    <property type="component" value="Unassembled WGS sequence"/>
</dbReference>
<dbReference type="InParanoid" id="A0A507ARP1"/>
<dbReference type="PANTHER" id="PTHR42071:SF1">
    <property type="entry name" value="GLOBIN-SENSOR DOMAIN-CONTAINING PROTEIN"/>
    <property type="match status" value="1"/>
</dbReference>
<feature type="region of interest" description="Disordered" evidence="1">
    <location>
        <begin position="536"/>
        <end position="591"/>
    </location>
</feature>
<sequence length="705" mass="79615">MSLFRRPMQHIDRKELYTNLEARIHYLHSFLDFSTNDIEALVSGAKYIKALIPAVVNIVYKKLLQYDITARAFTTRSTSFEGPMDEQPDENSPQVMHRKMFLRAYLTKICSDPSEMEFWEYLDKVGMMHVGLGRAHPLHVEYIHIGAALSIIQDILTEAILSHPRLHITRKIAIVKALGKVIWIQNDLFAKWYVRDGEEFAGEKEEEIVVEREGYLHGKKILTDEEMESDSGGDGPESSSGTSAASTVTTPTTPSKIPTPKSPTRASPGSREAPFSLVPTFIARFNNHDFVPPTLETVKIELHVHQPQHIVQKMSSNTTKADPQATTDKEMPDALGEAPGPSTPLRPKANNQHAGNDKPMSAMEQIASMVPFGVSQADKERSDADNLLETIQQAFLASRDPTNPIDIRNAASEAIIPYLEEFRHSFLEAHEKDQKKLVVNVKEMEHRIHKLELCVQALMLVLKVDAMEVSATAEDLEKPDVCCLPTLLVTSGTATLSNIISDFGGSKSLYDGKPSSTAGKNRKSQRQRFREKKAREMKALREAAKVSGDAPETQKTDTKSPYRKSNRLARAAEKAKEELQNHQDAADLSQERSSIMATKFKDQDEKIDALTARLEAFEADMRRSVDKVNKLFADYDEKLGVTDQAIVQLAFNKEVVIDEAENMREKIRKMDHRIATTMRHFRETLSEERAYQLWMDYYEVCRSEE</sequence>
<evidence type="ECO:0000313" key="5">
    <source>
        <dbReference type="Proteomes" id="UP000319257"/>
    </source>
</evidence>
<dbReference type="RefSeq" id="XP_030990804.1">
    <property type="nucleotide sequence ID" value="XM_031135645.1"/>
</dbReference>
<dbReference type="EMBL" id="SKBQ01000006">
    <property type="protein sequence ID" value="TPX09184.1"/>
    <property type="molecule type" value="Genomic_DNA"/>
</dbReference>
<evidence type="ECO:0000256" key="1">
    <source>
        <dbReference type="SAM" id="MobiDB-lite"/>
    </source>
</evidence>
<evidence type="ECO:0000313" key="4">
    <source>
        <dbReference type="EMBL" id="TPX09184.1"/>
    </source>
</evidence>